<dbReference type="Pfam" id="PF03810">
    <property type="entry name" value="IBN_N"/>
    <property type="match status" value="1"/>
</dbReference>
<proteinExistence type="inferred from homology"/>
<keyword evidence="7" id="KW-0539">Nucleus</keyword>
<evidence type="ECO:0000256" key="1">
    <source>
        <dbReference type="ARBA" id="ARBA00004123"/>
    </source>
</evidence>
<comment type="similarity">
    <text evidence="3">Belongs to the XPO2/CSE1 family.</text>
</comment>
<evidence type="ECO:0000256" key="7">
    <source>
        <dbReference type="ARBA" id="ARBA00023242"/>
    </source>
</evidence>
<dbReference type="FunFam" id="1.25.10.10:FF:000057">
    <property type="entry name" value="Exportin-2 isoform 1"/>
    <property type="match status" value="1"/>
</dbReference>
<dbReference type="GO" id="GO:0005829">
    <property type="term" value="C:cytosol"/>
    <property type="evidence" value="ECO:0007669"/>
    <property type="project" value="TreeGrafter"/>
</dbReference>
<dbReference type="SMART" id="SM00913">
    <property type="entry name" value="IBN_N"/>
    <property type="match status" value="1"/>
</dbReference>
<dbReference type="GO" id="GO:0006606">
    <property type="term" value="P:protein import into nucleus"/>
    <property type="evidence" value="ECO:0007669"/>
    <property type="project" value="TreeGrafter"/>
</dbReference>
<dbReference type="PANTHER" id="PTHR10997">
    <property type="entry name" value="IMPORTIN-7, 8, 11"/>
    <property type="match status" value="1"/>
</dbReference>
<evidence type="ECO:0000313" key="10">
    <source>
        <dbReference type="Proteomes" id="UP000765509"/>
    </source>
</evidence>
<dbReference type="OrthoDB" id="2501327at2759"/>
<protein>
    <recommendedName>
        <fullName evidence="8">Importin N-terminal domain-containing protein</fullName>
    </recommendedName>
</protein>
<keyword evidence="10" id="KW-1185">Reference proteome</keyword>
<dbReference type="GO" id="GO:0005635">
    <property type="term" value="C:nuclear envelope"/>
    <property type="evidence" value="ECO:0007669"/>
    <property type="project" value="TreeGrafter"/>
</dbReference>
<dbReference type="AlphaFoldDB" id="A0A9Q3CV75"/>
<comment type="subcellular location">
    <subcellularLocation>
        <location evidence="2">Cytoplasm</location>
    </subcellularLocation>
    <subcellularLocation>
        <location evidence="1">Nucleus</location>
    </subcellularLocation>
</comment>
<keyword evidence="5" id="KW-0963">Cytoplasm</keyword>
<sequence length="993" mass="111828">MSAEADPISLLSQCLSQSLNPNPSTRKLAEEQLEIAKRHPGFGHMLITITQDQKADNTIRQSSALAFKNWIKTSWTPEEDAEDEITSSDRDSIKSKLVSVLISLATNPSLQIQYSESISIIATSDFPELWPDLIDQIVQNFNPNDWNVNNALLSTSHAIFKRWRSQFRTDALFLEIKYVLKHFCEPYLQLFKLLDQALTNVCPTLQPPEQDILAKSLLFMIQIYHDLNSQDIPEFFEDHLEEFMNLLHKYLTWEIPYLAKRPQKSTDEEEENEAGDTEKIRASICEVAELYSLRYLDVFPMMDVFVKTCWDMLTRLGLGQRSDILVSKATRFLSVVVRMPSQKSLFQSSETLEAICEKIILPNMFLRNFEAEMFEEDPAEYVRRDLEGSNSDTRRQAAIEITGALMEQFQTEVTSIITKYVQGYLEQYAVDPLANWRMKDAAISLVASVSARSSTSASGAVAVNTLVDVVRFFSERVVQDISIESGSKAHPVIVADSIKFLHTFRNQLNREQLVSVLPLLIPHLGSEHYVIHTYAASTIERVLFIKRGGQSVFNAADLKTLGPEILVSLFAQIQRGSSQISQNEVLMKCVMRVVVTAQKGLLPHHAVILSNLITILTEISKNPSNPKFNHYTFESISALLRFTTFADMSTLSTFEQNLFPIFSHILTQDVQDFCPFVFQIISQMLELRAHQSEPLSDYYNNLLPPLLTPTLWEARGNVPALVRLLRAYLATAAGRIVQDNRLSAMLGVFQKLIGSRLNDVYGFELLETLFEHIPIEALIPYLRNVFILLLTRLQQSKTEKFTSALLYTTMFIVTLEKPQLTPDLIINTINAIQPGLFCQVMEGAILPMVPSTPLKQRRVVALGHISLLTRSRALQYEAEARLYLPILTSVLHLFTLPQLKPTGDLSGEYGEVNVTDLEESGYQVGFSKLGASETLGKKDPFDAMGDPRDALARGLVKGGEAQPGKIPALIAQVPSDFAAPYLQWLAAAGYQIK</sequence>
<dbReference type="InterPro" id="IPR011989">
    <property type="entry name" value="ARM-like"/>
</dbReference>
<keyword evidence="6" id="KW-0653">Protein transport</keyword>
<dbReference type="InterPro" id="IPR005043">
    <property type="entry name" value="XPO2_C"/>
</dbReference>
<dbReference type="SUPFAM" id="SSF48371">
    <property type="entry name" value="ARM repeat"/>
    <property type="match status" value="1"/>
</dbReference>
<dbReference type="EMBL" id="AVOT02009894">
    <property type="protein sequence ID" value="MBW0489032.1"/>
    <property type="molecule type" value="Genomic_DNA"/>
</dbReference>
<evidence type="ECO:0000256" key="5">
    <source>
        <dbReference type="ARBA" id="ARBA00022490"/>
    </source>
</evidence>
<dbReference type="GO" id="GO:0006611">
    <property type="term" value="P:protein export from nucleus"/>
    <property type="evidence" value="ECO:0007669"/>
    <property type="project" value="TreeGrafter"/>
</dbReference>
<dbReference type="Pfam" id="PF08506">
    <property type="entry name" value="Cse1"/>
    <property type="match status" value="1"/>
</dbReference>
<evidence type="ECO:0000256" key="3">
    <source>
        <dbReference type="ARBA" id="ARBA00008669"/>
    </source>
</evidence>
<reference evidence="9" key="1">
    <citation type="submission" date="2021-03" db="EMBL/GenBank/DDBJ databases">
        <title>Draft genome sequence of rust myrtle Austropuccinia psidii MF-1, a brazilian biotype.</title>
        <authorList>
            <person name="Quecine M.C."/>
            <person name="Pachon D.M.R."/>
            <person name="Bonatelli M.L."/>
            <person name="Correr F.H."/>
            <person name="Franceschini L.M."/>
            <person name="Leite T.F."/>
            <person name="Margarido G.R.A."/>
            <person name="Almeida C.A."/>
            <person name="Ferrarezi J.A."/>
            <person name="Labate C.A."/>
        </authorList>
    </citation>
    <scope>NUCLEOTIDE SEQUENCE</scope>
    <source>
        <strain evidence="9">MF-1</strain>
    </source>
</reference>
<evidence type="ECO:0000259" key="8">
    <source>
        <dbReference type="PROSITE" id="PS50166"/>
    </source>
</evidence>
<dbReference type="GO" id="GO:0031267">
    <property type="term" value="F:small GTPase binding"/>
    <property type="evidence" value="ECO:0007669"/>
    <property type="project" value="InterPro"/>
</dbReference>
<dbReference type="PANTHER" id="PTHR10997:SF8">
    <property type="entry name" value="EXPORTIN-2"/>
    <property type="match status" value="1"/>
</dbReference>
<organism evidence="9 10">
    <name type="scientific">Austropuccinia psidii MF-1</name>
    <dbReference type="NCBI Taxonomy" id="1389203"/>
    <lineage>
        <taxon>Eukaryota</taxon>
        <taxon>Fungi</taxon>
        <taxon>Dikarya</taxon>
        <taxon>Basidiomycota</taxon>
        <taxon>Pucciniomycotina</taxon>
        <taxon>Pucciniomycetes</taxon>
        <taxon>Pucciniales</taxon>
        <taxon>Sphaerophragmiaceae</taxon>
        <taxon>Austropuccinia</taxon>
    </lineage>
</organism>
<dbReference type="Proteomes" id="UP000765509">
    <property type="component" value="Unassembled WGS sequence"/>
</dbReference>
<keyword evidence="4" id="KW-0813">Transport</keyword>
<dbReference type="Pfam" id="PF03378">
    <property type="entry name" value="CAS_CSE1"/>
    <property type="match status" value="1"/>
</dbReference>
<accession>A0A9Q3CV75</accession>
<evidence type="ECO:0000256" key="2">
    <source>
        <dbReference type="ARBA" id="ARBA00004496"/>
    </source>
</evidence>
<gene>
    <name evidence="9" type="ORF">O181_028747</name>
</gene>
<evidence type="ECO:0000256" key="6">
    <source>
        <dbReference type="ARBA" id="ARBA00022927"/>
    </source>
</evidence>
<dbReference type="PROSITE" id="PS50166">
    <property type="entry name" value="IMPORTIN_B_NT"/>
    <property type="match status" value="1"/>
</dbReference>
<dbReference type="Gene3D" id="1.25.10.10">
    <property type="entry name" value="Leucine-rich Repeat Variant"/>
    <property type="match status" value="1"/>
</dbReference>
<dbReference type="GO" id="GO:0005049">
    <property type="term" value="F:nuclear export signal receptor activity"/>
    <property type="evidence" value="ECO:0007669"/>
    <property type="project" value="TreeGrafter"/>
</dbReference>
<dbReference type="InterPro" id="IPR013713">
    <property type="entry name" value="XPO2_central"/>
</dbReference>
<dbReference type="InterPro" id="IPR016024">
    <property type="entry name" value="ARM-type_fold"/>
</dbReference>
<dbReference type="InterPro" id="IPR001494">
    <property type="entry name" value="Importin-beta_N"/>
</dbReference>
<evidence type="ECO:0000313" key="9">
    <source>
        <dbReference type="EMBL" id="MBW0489032.1"/>
    </source>
</evidence>
<comment type="caution">
    <text evidence="9">The sequence shown here is derived from an EMBL/GenBank/DDBJ whole genome shotgun (WGS) entry which is preliminary data.</text>
</comment>
<feature type="domain" description="Importin N-terminal" evidence="8">
    <location>
        <begin position="29"/>
        <end position="103"/>
    </location>
</feature>
<name>A0A9Q3CV75_9BASI</name>
<evidence type="ECO:0000256" key="4">
    <source>
        <dbReference type="ARBA" id="ARBA00022448"/>
    </source>
</evidence>